<keyword evidence="2" id="KW-1185">Reference proteome</keyword>
<dbReference type="InParanoid" id="A0A061DGR0"/>
<name>A0A061DGR0_THECC</name>
<protein>
    <submittedName>
        <fullName evidence="1">Uncharacterized protein</fullName>
    </submittedName>
</protein>
<organism evidence="1 2">
    <name type="scientific">Theobroma cacao</name>
    <name type="common">Cacao</name>
    <name type="synonym">Cocoa</name>
    <dbReference type="NCBI Taxonomy" id="3641"/>
    <lineage>
        <taxon>Eukaryota</taxon>
        <taxon>Viridiplantae</taxon>
        <taxon>Streptophyta</taxon>
        <taxon>Embryophyta</taxon>
        <taxon>Tracheophyta</taxon>
        <taxon>Spermatophyta</taxon>
        <taxon>Magnoliopsida</taxon>
        <taxon>eudicotyledons</taxon>
        <taxon>Gunneridae</taxon>
        <taxon>Pentapetalae</taxon>
        <taxon>rosids</taxon>
        <taxon>malvids</taxon>
        <taxon>Malvales</taxon>
        <taxon>Malvaceae</taxon>
        <taxon>Byttnerioideae</taxon>
        <taxon>Theobroma</taxon>
    </lineage>
</organism>
<reference evidence="1 2" key="1">
    <citation type="journal article" date="2013" name="Genome Biol.">
        <title>The genome sequence of the most widely cultivated cacao type and its use to identify candidate genes regulating pod color.</title>
        <authorList>
            <person name="Motamayor J.C."/>
            <person name="Mockaitis K."/>
            <person name="Schmutz J."/>
            <person name="Haiminen N."/>
            <person name="Iii D.L."/>
            <person name="Cornejo O."/>
            <person name="Findley S.D."/>
            <person name="Zheng P."/>
            <person name="Utro F."/>
            <person name="Royaert S."/>
            <person name="Saski C."/>
            <person name="Jenkins J."/>
            <person name="Podicheti R."/>
            <person name="Zhao M."/>
            <person name="Scheffler B.E."/>
            <person name="Stack J.C."/>
            <person name="Feltus F.A."/>
            <person name="Mustiga G.M."/>
            <person name="Amores F."/>
            <person name="Phillips W."/>
            <person name="Marelli J.P."/>
            <person name="May G.D."/>
            <person name="Shapiro H."/>
            <person name="Ma J."/>
            <person name="Bustamante C.D."/>
            <person name="Schnell R.J."/>
            <person name="Main D."/>
            <person name="Gilbert D."/>
            <person name="Parida L."/>
            <person name="Kuhn D.N."/>
        </authorList>
    </citation>
    <scope>NUCLEOTIDE SEQUENCE [LARGE SCALE GENOMIC DNA]</scope>
    <source>
        <strain evidence="2">cv. Matina 1-6</strain>
    </source>
</reference>
<dbReference type="HOGENOM" id="CLU_1312081_0_0_1"/>
<dbReference type="Gramene" id="EOX90906">
    <property type="protein sequence ID" value="EOX90906"/>
    <property type="gene ID" value="TCM_000247"/>
</dbReference>
<dbReference type="EMBL" id="CM001879">
    <property type="protein sequence ID" value="EOX90906.1"/>
    <property type="molecule type" value="Genomic_DNA"/>
</dbReference>
<sequence>MHQCAICIPVASAYFKARGGLKLTEGICHYFCTLKTRCKYFNKDSSQLKGKISVCLTGHLKLQKLAYDPAILLLITSMVPWPKHLAIVYLRKIQVNKQIDRHHRLRRRENLLKRTYRKYCRGQMLALCNKYPQRLKSKDRVILNRSIPGHLTAQVIQIQCIKVLMCRTNPTHKHFVFGHFEREDRESDSILIQNLCNKNGRKEQKGRKDM</sequence>
<dbReference type="Proteomes" id="UP000026915">
    <property type="component" value="Chromosome 1"/>
</dbReference>
<gene>
    <name evidence="1" type="ORF">TCM_000247</name>
</gene>
<accession>A0A061DGR0</accession>
<evidence type="ECO:0000313" key="2">
    <source>
        <dbReference type="Proteomes" id="UP000026915"/>
    </source>
</evidence>
<proteinExistence type="predicted"/>
<evidence type="ECO:0000313" key="1">
    <source>
        <dbReference type="EMBL" id="EOX90906.1"/>
    </source>
</evidence>
<dbReference type="AlphaFoldDB" id="A0A061DGR0"/>